<dbReference type="EMBL" id="AXCR01000008">
    <property type="protein sequence ID" value="KJR84045.1"/>
    <property type="molecule type" value="Genomic_DNA"/>
</dbReference>
<dbReference type="RefSeq" id="XP_016586721.1">
    <property type="nucleotide sequence ID" value="XM_016727333.1"/>
</dbReference>
<reference evidence="2 3" key="2">
    <citation type="journal article" date="2015" name="Eukaryot. Cell">
        <title>Asexual propagation of a virulent clone complex in a human and feline outbreak of sporotrichosis.</title>
        <authorList>
            <person name="Teixeira Mde M."/>
            <person name="Rodrigues A.M."/>
            <person name="Tsui C.K."/>
            <person name="de Almeida L.G."/>
            <person name="Van Diepeningen A.D."/>
            <person name="van den Ende B.G."/>
            <person name="Fernandes G.F."/>
            <person name="Kano R."/>
            <person name="Hamelin R.C."/>
            <person name="Lopes-Bezerra L.M."/>
            <person name="Vasconcelos A.T."/>
            <person name="de Hoog S."/>
            <person name="de Camargo Z.P."/>
            <person name="Felipe M.S."/>
        </authorList>
    </citation>
    <scope>NUCLEOTIDE SEQUENCE [LARGE SCALE GENOMIC DNA]</scope>
    <source>
        <strain evidence="2 3">1099-18</strain>
    </source>
</reference>
<feature type="compositionally biased region" description="Low complexity" evidence="1">
    <location>
        <begin position="54"/>
        <end position="67"/>
    </location>
</feature>
<gene>
    <name evidence="2" type="ORF">SPSK_00362</name>
</gene>
<protein>
    <submittedName>
        <fullName evidence="2">Uncharacterized protein</fullName>
    </submittedName>
</protein>
<name>A0A0F2M5H8_SPOSC</name>
<reference evidence="2 3" key="1">
    <citation type="journal article" date="2014" name="BMC Genomics">
        <title>Comparative genomics of the major fungal agents of human and animal Sporotrichosis: Sporothrix schenckii and Sporothrix brasiliensis.</title>
        <authorList>
            <person name="Teixeira M.M."/>
            <person name="de Almeida L.G."/>
            <person name="Kubitschek-Barreira P."/>
            <person name="Alves F.L."/>
            <person name="Kioshima E.S."/>
            <person name="Abadio A.K."/>
            <person name="Fernandes L."/>
            <person name="Derengowski L.S."/>
            <person name="Ferreira K.S."/>
            <person name="Souza R.C."/>
            <person name="Ruiz J.C."/>
            <person name="de Andrade N.C."/>
            <person name="Paes H.C."/>
            <person name="Nicola A.M."/>
            <person name="Albuquerque P."/>
            <person name="Gerber A.L."/>
            <person name="Martins V.P."/>
            <person name="Peconick L.D."/>
            <person name="Neto A.V."/>
            <person name="Chaucanez C.B."/>
            <person name="Silva P.A."/>
            <person name="Cunha O.L."/>
            <person name="de Oliveira F.F."/>
            <person name="dos Santos T.C."/>
            <person name="Barros A.L."/>
            <person name="Soares M.A."/>
            <person name="de Oliveira L.M."/>
            <person name="Marini M.M."/>
            <person name="Villalobos-Duno H."/>
            <person name="Cunha M.M."/>
            <person name="de Hoog S."/>
            <person name="da Silveira J.F."/>
            <person name="Henrissat B."/>
            <person name="Nino-Vega G.A."/>
            <person name="Cisalpino P.S."/>
            <person name="Mora-Montes H.M."/>
            <person name="Almeida S.R."/>
            <person name="Stajich J.E."/>
            <person name="Lopes-Bezerra L.M."/>
            <person name="Vasconcelos A.T."/>
            <person name="Felipe M.S."/>
        </authorList>
    </citation>
    <scope>NUCLEOTIDE SEQUENCE [LARGE SCALE GENOMIC DNA]</scope>
    <source>
        <strain evidence="2 3">1099-18</strain>
    </source>
</reference>
<organism evidence="2 3">
    <name type="scientific">Sporothrix schenckii 1099-18</name>
    <dbReference type="NCBI Taxonomy" id="1397361"/>
    <lineage>
        <taxon>Eukaryota</taxon>
        <taxon>Fungi</taxon>
        <taxon>Dikarya</taxon>
        <taxon>Ascomycota</taxon>
        <taxon>Pezizomycotina</taxon>
        <taxon>Sordariomycetes</taxon>
        <taxon>Sordariomycetidae</taxon>
        <taxon>Ophiostomatales</taxon>
        <taxon>Ophiostomataceae</taxon>
        <taxon>Sporothrix</taxon>
    </lineage>
</organism>
<feature type="region of interest" description="Disordered" evidence="1">
    <location>
        <begin position="54"/>
        <end position="74"/>
    </location>
</feature>
<dbReference type="GeneID" id="27662610"/>
<dbReference type="KEGG" id="ssck:SPSK_00362"/>
<dbReference type="VEuPathDB" id="FungiDB:SPSK_00362"/>
<comment type="caution">
    <text evidence="2">The sequence shown here is derived from an EMBL/GenBank/DDBJ whole genome shotgun (WGS) entry which is preliminary data.</text>
</comment>
<dbReference type="AlphaFoldDB" id="A0A0F2M5H8"/>
<evidence type="ECO:0000313" key="3">
    <source>
        <dbReference type="Proteomes" id="UP000033710"/>
    </source>
</evidence>
<evidence type="ECO:0000256" key="1">
    <source>
        <dbReference type="SAM" id="MobiDB-lite"/>
    </source>
</evidence>
<proteinExistence type="predicted"/>
<sequence>MKLTTDSDSPVRRESTNLRELQRCRPAVFLYEQCAVGAVSAVENSIRNSNLVTSSVSSSADSNGSRVYATVRSL</sequence>
<dbReference type="Proteomes" id="UP000033710">
    <property type="component" value="Unassembled WGS sequence"/>
</dbReference>
<evidence type="ECO:0000313" key="2">
    <source>
        <dbReference type="EMBL" id="KJR84045.1"/>
    </source>
</evidence>
<accession>A0A0F2M5H8</accession>